<dbReference type="GO" id="GO:0030170">
    <property type="term" value="F:pyridoxal phosphate binding"/>
    <property type="evidence" value="ECO:0007669"/>
    <property type="project" value="TreeGrafter"/>
</dbReference>
<dbReference type="InterPro" id="IPR000653">
    <property type="entry name" value="DegT/StrS_aminotransferase"/>
</dbReference>
<dbReference type="GO" id="GO:0008483">
    <property type="term" value="F:transaminase activity"/>
    <property type="evidence" value="ECO:0007669"/>
    <property type="project" value="TreeGrafter"/>
</dbReference>
<name>A0A0F9QPL3_9ZZZZ</name>
<dbReference type="InterPro" id="IPR015421">
    <property type="entry name" value="PyrdxlP-dep_Trfase_major"/>
</dbReference>
<dbReference type="PANTHER" id="PTHR30244:SF34">
    <property type="entry name" value="DTDP-4-AMINO-4,6-DIDEOXYGALACTOSE TRANSAMINASE"/>
    <property type="match status" value="1"/>
</dbReference>
<dbReference type="InterPro" id="IPR020026">
    <property type="entry name" value="PseC"/>
</dbReference>
<dbReference type="NCBIfam" id="TIGR03588">
    <property type="entry name" value="PseC"/>
    <property type="match status" value="1"/>
</dbReference>
<dbReference type="PANTHER" id="PTHR30244">
    <property type="entry name" value="TRANSAMINASE"/>
    <property type="match status" value="1"/>
</dbReference>
<organism evidence="1">
    <name type="scientific">marine sediment metagenome</name>
    <dbReference type="NCBI Taxonomy" id="412755"/>
    <lineage>
        <taxon>unclassified sequences</taxon>
        <taxon>metagenomes</taxon>
        <taxon>ecological metagenomes</taxon>
    </lineage>
</organism>
<dbReference type="SUPFAM" id="SSF53383">
    <property type="entry name" value="PLP-dependent transferases"/>
    <property type="match status" value="1"/>
</dbReference>
<proteinExistence type="predicted"/>
<reference evidence="1" key="1">
    <citation type="journal article" date="2015" name="Nature">
        <title>Complex archaea that bridge the gap between prokaryotes and eukaryotes.</title>
        <authorList>
            <person name="Spang A."/>
            <person name="Saw J.H."/>
            <person name="Jorgensen S.L."/>
            <person name="Zaremba-Niedzwiedzka K."/>
            <person name="Martijn J."/>
            <person name="Lind A.E."/>
            <person name="van Eijk R."/>
            <person name="Schleper C."/>
            <person name="Guy L."/>
            <person name="Ettema T.J."/>
        </authorList>
    </citation>
    <scope>NUCLEOTIDE SEQUENCE</scope>
</reference>
<sequence>MEKPAIEGGKPIRDDFLPYGKQWLDDKEINEVIDSLKSNWITTGPKMRLFEQKFREFKNSKYAVAVNSGTAALHISTSSININPGDEVITTPMTFVASANCVVYRGGTPVLADIKKDTYNINPDEIKKKITSKTKAIIPVHFTGQPCDMDEICEIADENNLFIIEDAAHAIDAEYKEKKIGNISDLTIFSFHPVKNITTAEGGMVTTNNEELYEKLLMFRTHGISKDTVKRFGKEGSFYYDMQYLGFRYNLSELHSSLGIHQLDKLETFQRRRREIVRIYEKELGSIEGIKIPYVKRNIKHSWHLYIIQLDLEKLNVDRDHIFKALREENIGVNVHYIPVHYHSYYQEKFGLKRGILPNVEWLFPRIITIPLFHRMSDNDAYDVINALEKVIKYYRK</sequence>
<dbReference type="InterPro" id="IPR015422">
    <property type="entry name" value="PyrdxlP-dep_Trfase_small"/>
</dbReference>
<dbReference type="Pfam" id="PF01041">
    <property type="entry name" value="DegT_DnrJ_EryC1"/>
    <property type="match status" value="1"/>
</dbReference>
<dbReference type="PIRSF" id="PIRSF000390">
    <property type="entry name" value="PLP_StrS"/>
    <property type="match status" value="1"/>
</dbReference>
<dbReference type="GO" id="GO:0000271">
    <property type="term" value="P:polysaccharide biosynthetic process"/>
    <property type="evidence" value="ECO:0007669"/>
    <property type="project" value="TreeGrafter"/>
</dbReference>
<dbReference type="Gene3D" id="3.40.640.10">
    <property type="entry name" value="Type I PLP-dependent aspartate aminotransferase-like (Major domain)"/>
    <property type="match status" value="1"/>
</dbReference>
<comment type="caution">
    <text evidence="1">The sequence shown here is derived from an EMBL/GenBank/DDBJ whole genome shotgun (WGS) entry which is preliminary data.</text>
</comment>
<evidence type="ECO:0008006" key="2">
    <source>
        <dbReference type="Google" id="ProtNLM"/>
    </source>
</evidence>
<gene>
    <name evidence="1" type="ORF">LCGC14_0676010</name>
</gene>
<dbReference type="InterPro" id="IPR015424">
    <property type="entry name" value="PyrdxlP-dep_Trfase"/>
</dbReference>
<dbReference type="AlphaFoldDB" id="A0A0F9QPL3"/>
<dbReference type="CDD" id="cd00616">
    <property type="entry name" value="AHBA_syn"/>
    <property type="match status" value="1"/>
</dbReference>
<dbReference type="Gene3D" id="3.90.1150.10">
    <property type="entry name" value="Aspartate Aminotransferase, domain 1"/>
    <property type="match status" value="1"/>
</dbReference>
<accession>A0A0F9QPL3</accession>
<evidence type="ECO:0000313" key="1">
    <source>
        <dbReference type="EMBL" id="KKN46130.1"/>
    </source>
</evidence>
<dbReference type="EMBL" id="LAZR01001347">
    <property type="protein sequence ID" value="KKN46130.1"/>
    <property type="molecule type" value="Genomic_DNA"/>
</dbReference>
<protein>
    <recommendedName>
        <fullName evidence="2">UDP-4-amino-4, 6-dideoxy-N-acetyl-beta-L-altrosamine transaminase</fullName>
    </recommendedName>
</protein>